<dbReference type="InterPro" id="IPR007382">
    <property type="entry name" value="UPF0756_TM"/>
</dbReference>
<keyword evidence="7" id="KW-1185">Reference proteome</keyword>
<proteinExistence type="inferred from homology"/>
<evidence type="ECO:0000313" key="6">
    <source>
        <dbReference type="EMBL" id="KRN09551.1"/>
    </source>
</evidence>
<feature type="transmembrane region" description="Helical" evidence="5">
    <location>
        <begin position="68"/>
        <end position="88"/>
    </location>
</feature>
<evidence type="ECO:0000256" key="5">
    <source>
        <dbReference type="HAMAP-Rule" id="MF_01874"/>
    </source>
</evidence>
<gene>
    <name evidence="6" type="ORF">FD00_GL000961</name>
</gene>
<feature type="transmembrane region" description="Helical" evidence="5">
    <location>
        <begin position="147"/>
        <end position="167"/>
    </location>
</feature>
<keyword evidence="1 5" id="KW-1003">Cell membrane</keyword>
<evidence type="ECO:0000256" key="1">
    <source>
        <dbReference type="ARBA" id="ARBA00022475"/>
    </source>
</evidence>
<protein>
    <recommendedName>
        <fullName evidence="5">UPF0756 membrane protein FD00_GL000961</fullName>
    </recommendedName>
</protein>
<feature type="transmembrane region" description="Helical" evidence="5">
    <location>
        <begin position="20"/>
        <end position="48"/>
    </location>
</feature>
<keyword evidence="2 5" id="KW-0812">Transmembrane</keyword>
<dbReference type="Pfam" id="PF04284">
    <property type="entry name" value="DUF441"/>
    <property type="match status" value="1"/>
</dbReference>
<dbReference type="HAMAP" id="MF_01874">
    <property type="entry name" value="UPF0756"/>
    <property type="match status" value="1"/>
</dbReference>
<dbReference type="Proteomes" id="UP000050898">
    <property type="component" value="Unassembled WGS sequence"/>
</dbReference>
<dbReference type="PANTHER" id="PTHR38452">
    <property type="entry name" value="UPF0756 MEMBRANE PROTEIN YEAL"/>
    <property type="match status" value="1"/>
</dbReference>
<sequence length="168" mass="17666">MVSGKIGNEYIHWGGRMESWIFLGIIFLVAFFAKNNSLTIAAAVVLVLKAIPLTNNWMPVIQTKGINWGVTVISVAILIPIATGQITFNDLIQIFKTPVGLISVACGILVAVLSRQGISLLAGSPQVTVALVIGTIIGVVFLRGVAAGPVIASGIAYCIMSLLHVSLN</sequence>
<feature type="transmembrane region" description="Helical" evidence="5">
    <location>
        <begin position="120"/>
        <end position="141"/>
    </location>
</feature>
<dbReference type="EMBL" id="AYYH01000023">
    <property type="protein sequence ID" value="KRN09551.1"/>
    <property type="molecule type" value="Genomic_DNA"/>
</dbReference>
<evidence type="ECO:0000256" key="4">
    <source>
        <dbReference type="ARBA" id="ARBA00023136"/>
    </source>
</evidence>
<name>A0A0R2E027_9LACO</name>
<keyword evidence="4 5" id="KW-0472">Membrane</keyword>
<keyword evidence="3 5" id="KW-1133">Transmembrane helix</keyword>
<feature type="transmembrane region" description="Helical" evidence="5">
    <location>
        <begin position="94"/>
        <end position="113"/>
    </location>
</feature>
<reference evidence="6 7" key="1">
    <citation type="journal article" date="2015" name="Genome Announc.">
        <title>Expanding the biotechnology potential of lactobacilli through comparative genomics of 213 strains and associated genera.</title>
        <authorList>
            <person name="Sun Z."/>
            <person name="Harris H.M."/>
            <person name="McCann A."/>
            <person name="Guo C."/>
            <person name="Argimon S."/>
            <person name="Zhang W."/>
            <person name="Yang X."/>
            <person name="Jeffery I.B."/>
            <person name="Cooney J.C."/>
            <person name="Kagawa T.F."/>
            <person name="Liu W."/>
            <person name="Song Y."/>
            <person name="Salvetti E."/>
            <person name="Wrobel A."/>
            <person name="Rasinkangas P."/>
            <person name="Parkhill J."/>
            <person name="Rea M.C."/>
            <person name="O'Sullivan O."/>
            <person name="Ritari J."/>
            <person name="Douillard F.P."/>
            <person name="Paul Ross R."/>
            <person name="Yang R."/>
            <person name="Briner A.E."/>
            <person name="Felis G.E."/>
            <person name="de Vos W.M."/>
            <person name="Barrangou R."/>
            <person name="Klaenhammer T.R."/>
            <person name="Caufield P.W."/>
            <person name="Cui Y."/>
            <person name="Zhang H."/>
            <person name="O'Toole P.W."/>
        </authorList>
    </citation>
    <scope>NUCLEOTIDE SEQUENCE [LARGE SCALE GENOMIC DNA]</scope>
    <source>
        <strain evidence="6 7">DSM 20444</strain>
    </source>
</reference>
<comment type="caution">
    <text evidence="6">The sequence shown here is derived from an EMBL/GenBank/DDBJ whole genome shotgun (WGS) entry which is preliminary data.</text>
</comment>
<comment type="subcellular location">
    <subcellularLocation>
        <location evidence="5">Cell membrane</location>
        <topology evidence="5">Multi-pass membrane protein</topology>
    </subcellularLocation>
</comment>
<accession>A0A0R2E027</accession>
<dbReference type="PATRIC" id="fig|1046596.6.peg.1040"/>
<comment type="similarity">
    <text evidence="5">Belongs to the UPF0756 family.</text>
</comment>
<evidence type="ECO:0000313" key="7">
    <source>
        <dbReference type="Proteomes" id="UP000050898"/>
    </source>
</evidence>
<dbReference type="AlphaFoldDB" id="A0A0R2E027"/>
<organism evidence="6 7">
    <name type="scientific">Liquorilactobacillus mali KCTC 3596 = DSM 20444</name>
    <dbReference type="NCBI Taxonomy" id="1046596"/>
    <lineage>
        <taxon>Bacteria</taxon>
        <taxon>Bacillati</taxon>
        <taxon>Bacillota</taxon>
        <taxon>Bacilli</taxon>
        <taxon>Lactobacillales</taxon>
        <taxon>Lactobacillaceae</taxon>
        <taxon>Liquorilactobacillus</taxon>
    </lineage>
</organism>
<dbReference type="GO" id="GO:0005886">
    <property type="term" value="C:plasma membrane"/>
    <property type="evidence" value="ECO:0007669"/>
    <property type="project" value="UniProtKB-SubCell"/>
</dbReference>
<dbReference type="PANTHER" id="PTHR38452:SF1">
    <property type="entry name" value="UPF0756 MEMBRANE PROTEIN YEAL"/>
    <property type="match status" value="1"/>
</dbReference>
<evidence type="ECO:0000256" key="2">
    <source>
        <dbReference type="ARBA" id="ARBA00022692"/>
    </source>
</evidence>
<evidence type="ECO:0000256" key="3">
    <source>
        <dbReference type="ARBA" id="ARBA00022989"/>
    </source>
</evidence>